<reference evidence="3 4" key="1">
    <citation type="submission" date="2018-02" db="EMBL/GenBank/DDBJ databases">
        <title>Corynebacterium alimpuense sp. nov., a marine obligate actinomycete isolated from sediments of Valparaiso bay, Chile.</title>
        <authorList>
            <person name="Claverias F."/>
            <person name="Gonzales-Siles L."/>
            <person name="Salva-Serra F."/>
            <person name="Inganaes E."/>
            <person name="Molin K."/>
            <person name="Cumsille A."/>
            <person name="Undabarrena A."/>
            <person name="Couve E."/>
            <person name="Moore E.R.B."/>
            <person name="Gomila M."/>
            <person name="Camara B."/>
        </authorList>
    </citation>
    <scope>NUCLEOTIDE SEQUENCE [LARGE SCALE GENOMIC DNA]</scope>
    <source>
        <strain evidence="3 4">CCUG 69366</strain>
    </source>
</reference>
<evidence type="ECO:0000259" key="2">
    <source>
        <dbReference type="PROSITE" id="PS51371"/>
    </source>
</evidence>
<dbReference type="EMBL" id="PTJO01000003">
    <property type="protein sequence ID" value="RNE49248.1"/>
    <property type="molecule type" value="Genomic_DNA"/>
</dbReference>
<comment type="caution">
    <text evidence="3">The sequence shown here is derived from an EMBL/GenBank/DDBJ whole genome shotgun (WGS) entry which is preliminary data.</text>
</comment>
<gene>
    <name evidence="3" type="ORF">C5L39_02410</name>
</gene>
<dbReference type="PROSITE" id="PS51371">
    <property type="entry name" value="CBS"/>
    <property type="match status" value="1"/>
</dbReference>
<sequence length="247" mass="27420">MSDVDSGPTDNRAIAFLAAFNDIESYLRESLEARRTDSFRWMVDQAGRRHLLTESQAVSLKEFAELRNAISHGRYSSNMRPIAEPLPEAVAEIERIRDLLYHPPLAMAVLGQHQVKIFRPGDSIKTVLMAMRSSTISQFPIYDQGRCVGLLTTNTIARWVAADLDDNDHLDASSVAEVLSYAESRDRALFLPRSVSAQEALDKMITPARDGSVPRAGVITEHGRLDQRPIRIIGSSDVASLMEALSE</sequence>
<evidence type="ECO:0000256" key="1">
    <source>
        <dbReference type="PROSITE-ProRule" id="PRU00703"/>
    </source>
</evidence>
<dbReference type="SUPFAM" id="SSF54631">
    <property type="entry name" value="CBS-domain pair"/>
    <property type="match status" value="1"/>
</dbReference>
<evidence type="ECO:0000313" key="3">
    <source>
        <dbReference type="EMBL" id="RNE49248.1"/>
    </source>
</evidence>
<evidence type="ECO:0000313" key="4">
    <source>
        <dbReference type="Proteomes" id="UP000266975"/>
    </source>
</evidence>
<dbReference type="Proteomes" id="UP000266975">
    <property type="component" value="Unassembled WGS sequence"/>
</dbReference>
<proteinExistence type="predicted"/>
<dbReference type="RefSeq" id="WP_123047295.1">
    <property type="nucleotide sequence ID" value="NZ_PTJO01000003.1"/>
</dbReference>
<protein>
    <recommendedName>
        <fullName evidence="2">CBS domain-containing protein</fullName>
    </recommendedName>
</protein>
<dbReference type="InterPro" id="IPR000644">
    <property type="entry name" value="CBS_dom"/>
</dbReference>
<feature type="domain" description="CBS" evidence="2">
    <location>
        <begin position="111"/>
        <end position="167"/>
    </location>
</feature>
<dbReference type="InterPro" id="IPR046342">
    <property type="entry name" value="CBS_dom_sf"/>
</dbReference>
<accession>A0A3M8K9W6</accession>
<organism evidence="3 4">
    <name type="scientific">Corynebacterium alimapuense</name>
    <dbReference type="NCBI Taxonomy" id="1576874"/>
    <lineage>
        <taxon>Bacteria</taxon>
        <taxon>Bacillati</taxon>
        <taxon>Actinomycetota</taxon>
        <taxon>Actinomycetes</taxon>
        <taxon>Mycobacteriales</taxon>
        <taxon>Corynebacteriaceae</taxon>
        <taxon>Corynebacterium</taxon>
    </lineage>
</organism>
<dbReference type="Gene3D" id="3.10.580.10">
    <property type="entry name" value="CBS-domain"/>
    <property type="match status" value="1"/>
</dbReference>
<keyword evidence="4" id="KW-1185">Reference proteome</keyword>
<keyword evidence="1" id="KW-0129">CBS domain</keyword>
<dbReference type="OrthoDB" id="4417510at2"/>
<dbReference type="Pfam" id="PF00571">
    <property type="entry name" value="CBS"/>
    <property type="match status" value="1"/>
</dbReference>
<dbReference type="AlphaFoldDB" id="A0A3M8K9W6"/>
<name>A0A3M8K9W6_9CORY</name>